<feature type="non-terminal residue" evidence="2">
    <location>
        <position position="47"/>
    </location>
</feature>
<feature type="transmembrane region" description="Helical" evidence="1">
    <location>
        <begin position="12"/>
        <end position="30"/>
    </location>
</feature>
<dbReference type="EMBL" id="UINC01064168">
    <property type="protein sequence ID" value="SVB92568.1"/>
    <property type="molecule type" value="Genomic_DNA"/>
</dbReference>
<evidence type="ECO:0000313" key="2">
    <source>
        <dbReference type="EMBL" id="SVB92568.1"/>
    </source>
</evidence>
<name>A0A382HZ42_9ZZZZ</name>
<proteinExistence type="predicted"/>
<accession>A0A382HZ42</accession>
<keyword evidence="1" id="KW-1133">Transmembrane helix</keyword>
<protein>
    <submittedName>
        <fullName evidence="2">Uncharacterized protein</fullName>
    </submittedName>
</protein>
<dbReference type="AlphaFoldDB" id="A0A382HZ42"/>
<keyword evidence="1" id="KW-0472">Membrane</keyword>
<organism evidence="2">
    <name type="scientific">marine metagenome</name>
    <dbReference type="NCBI Taxonomy" id="408172"/>
    <lineage>
        <taxon>unclassified sequences</taxon>
        <taxon>metagenomes</taxon>
        <taxon>ecological metagenomes</taxon>
    </lineage>
</organism>
<evidence type="ECO:0000256" key="1">
    <source>
        <dbReference type="SAM" id="Phobius"/>
    </source>
</evidence>
<keyword evidence="1" id="KW-0812">Transmembrane</keyword>
<reference evidence="2" key="1">
    <citation type="submission" date="2018-05" db="EMBL/GenBank/DDBJ databases">
        <authorList>
            <person name="Lanie J.A."/>
            <person name="Ng W.-L."/>
            <person name="Kazmierczak K.M."/>
            <person name="Andrzejewski T.M."/>
            <person name="Davidsen T.M."/>
            <person name="Wayne K.J."/>
            <person name="Tettelin H."/>
            <person name="Glass J.I."/>
            <person name="Rusch D."/>
            <person name="Podicherti R."/>
            <person name="Tsui H.-C.T."/>
            <person name="Winkler M.E."/>
        </authorList>
    </citation>
    <scope>NUCLEOTIDE SEQUENCE</scope>
</reference>
<sequence length="47" mass="5228">METLIEFINNHPMLALGCVVFFLLAVFNELKIKEANICGLSTTDSVK</sequence>
<gene>
    <name evidence="2" type="ORF">METZ01_LOCUS245422</name>
</gene>